<accession>A0A8J8WFC3</accession>
<gene>
    <name evidence="2" type="ORF">GWK47_025977</name>
</gene>
<reference evidence="2" key="1">
    <citation type="submission" date="2020-07" db="EMBL/GenBank/DDBJ databases">
        <title>The High-quality genome of the commercially important snow crab, Chionoecetes opilio.</title>
        <authorList>
            <person name="Jeong J.-H."/>
            <person name="Ryu S."/>
        </authorList>
    </citation>
    <scope>NUCLEOTIDE SEQUENCE</scope>
    <source>
        <strain evidence="2">MADBK_172401_WGS</strain>
        <tissue evidence="2">Digestive gland</tissue>
    </source>
</reference>
<organism evidence="2 3">
    <name type="scientific">Chionoecetes opilio</name>
    <name type="common">Atlantic snow crab</name>
    <name type="synonym">Cancer opilio</name>
    <dbReference type="NCBI Taxonomy" id="41210"/>
    <lineage>
        <taxon>Eukaryota</taxon>
        <taxon>Metazoa</taxon>
        <taxon>Ecdysozoa</taxon>
        <taxon>Arthropoda</taxon>
        <taxon>Crustacea</taxon>
        <taxon>Multicrustacea</taxon>
        <taxon>Malacostraca</taxon>
        <taxon>Eumalacostraca</taxon>
        <taxon>Eucarida</taxon>
        <taxon>Decapoda</taxon>
        <taxon>Pleocyemata</taxon>
        <taxon>Brachyura</taxon>
        <taxon>Eubrachyura</taxon>
        <taxon>Majoidea</taxon>
        <taxon>Majidae</taxon>
        <taxon>Chionoecetes</taxon>
    </lineage>
</organism>
<feature type="compositionally biased region" description="Polar residues" evidence="1">
    <location>
        <begin position="382"/>
        <end position="396"/>
    </location>
</feature>
<comment type="caution">
    <text evidence="2">The sequence shown here is derived from an EMBL/GenBank/DDBJ whole genome shotgun (WGS) entry which is preliminary data.</text>
</comment>
<name>A0A8J8WFC3_CHIOP</name>
<feature type="region of interest" description="Disordered" evidence="1">
    <location>
        <begin position="101"/>
        <end position="138"/>
    </location>
</feature>
<proteinExistence type="predicted"/>
<evidence type="ECO:0000313" key="2">
    <source>
        <dbReference type="EMBL" id="KAG0698757.1"/>
    </source>
</evidence>
<feature type="region of interest" description="Disordered" evidence="1">
    <location>
        <begin position="382"/>
        <end position="419"/>
    </location>
</feature>
<feature type="region of interest" description="Disordered" evidence="1">
    <location>
        <begin position="227"/>
        <end position="254"/>
    </location>
</feature>
<protein>
    <submittedName>
        <fullName evidence="2">Uncharacterized protein</fullName>
    </submittedName>
</protein>
<feature type="compositionally biased region" description="Polar residues" evidence="1">
    <location>
        <begin position="512"/>
        <end position="535"/>
    </location>
</feature>
<dbReference type="EMBL" id="JACEEZ010025658">
    <property type="protein sequence ID" value="KAG0698757.1"/>
    <property type="molecule type" value="Genomic_DNA"/>
</dbReference>
<keyword evidence="3" id="KW-1185">Reference proteome</keyword>
<evidence type="ECO:0000256" key="1">
    <source>
        <dbReference type="SAM" id="MobiDB-lite"/>
    </source>
</evidence>
<dbReference type="AlphaFoldDB" id="A0A8J8WFC3"/>
<evidence type="ECO:0000313" key="3">
    <source>
        <dbReference type="Proteomes" id="UP000770661"/>
    </source>
</evidence>
<feature type="compositionally biased region" description="Pro residues" evidence="1">
    <location>
        <begin position="102"/>
        <end position="121"/>
    </location>
</feature>
<dbReference type="Proteomes" id="UP000770661">
    <property type="component" value="Unassembled WGS sequence"/>
</dbReference>
<feature type="compositionally biased region" description="Polar residues" evidence="1">
    <location>
        <begin position="404"/>
        <end position="415"/>
    </location>
</feature>
<sequence length="819" mass="87829">MDRIGMRMIRKSCAARLREWGRHAVSKFRRAPRDDMILESEAADLVSEGQPLPLRAQPARRGRKPKILMYSRGKIHTCTTTARKILPRPFPIQVPITLSHLRPPPPPLPLPPPARSKPPQSPLMVRSALQPPNPTNSGRKILPWPHLLTPASLAPTPQQQKLQPLNPSLTTCPPFAGAQTLPVTRLQPISSGVNSGLMPLQPLSLAHLRPPPPSGCISQLRVPLSPQKVTAPPKASRKTPISLPQLAAGPPTPCTRVPLLPLKESTVKRSSPSQAMQTTTAGHVRKLLPRPLKATMMPATNTVFHQQQQQQGAMATLQHLHPATPVSTQQTISLQQLQNLNPPTTQTTNLALQTLNVGGQQPSLSRSSQVVSLQHVQALAVSQSSQKAQPPEQSLQPPHHLPTAVSSTSPQRVTFQQVQQGPSVSVSQAVAIHPLPLLAPSTQQQKVSSLCQIHTLQSAAGHTQRSSGTSLQALTTIASDSQNTVPVHQYSSHAPGNRQAVPQVSPGDRKSPLSQMSSAPFCNPQSAAPSQAELQNSEHHTTLHGLSQVNHTFKEGSIPLPLCPDTSHPAQGQDVLSLRITPRQGIATMGSGIPVRASPNGTVLKVPIQPLRSSVSYSKVKRKYLRRSPRVLKSSKKKDISTMKLSSVTTSSWPLNVQEKDLYTSTSTAIIQGRKILPRPCFASLVGSQLEHLQPVTTNSSSGWLVQKVRQHAGCGTAVTSHGSSVVATLPDTVTSLCESQLPTCGLPQSAKVLSHSSANCLATTDQGDTGNTHMGENFLQPVSPAKAVAACTFVKNIIPTPEGAAVAMHKSLEFQETV</sequence>
<feature type="region of interest" description="Disordered" evidence="1">
    <location>
        <begin position="486"/>
        <end position="536"/>
    </location>
</feature>